<comment type="caution">
    <text evidence="2">The sequence shown here is derived from an EMBL/GenBank/DDBJ whole genome shotgun (WGS) entry which is preliminary data.</text>
</comment>
<dbReference type="Proteomes" id="UP000823388">
    <property type="component" value="Chromosome 8K"/>
</dbReference>
<proteinExistence type="predicted"/>
<dbReference type="EMBL" id="CM029051">
    <property type="protein sequence ID" value="KAG2561060.1"/>
    <property type="molecule type" value="Genomic_DNA"/>
</dbReference>
<accession>A0A8T0PHJ7</accession>
<protein>
    <recommendedName>
        <fullName evidence="4">Myb/SANT-like domain-containing protein</fullName>
    </recommendedName>
</protein>
<evidence type="ECO:0008006" key="4">
    <source>
        <dbReference type="Google" id="ProtNLM"/>
    </source>
</evidence>
<organism evidence="2 3">
    <name type="scientific">Panicum virgatum</name>
    <name type="common">Blackwell switchgrass</name>
    <dbReference type="NCBI Taxonomy" id="38727"/>
    <lineage>
        <taxon>Eukaryota</taxon>
        <taxon>Viridiplantae</taxon>
        <taxon>Streptophyta</taxon>
        <taxon>Embryophyta</taxon>
        <taxon>Tracheophyta</taxon>
        <taxon>Spermatophyta</taxon>
        <taxon>Magnoliopsida</taxon>
        <taxon>Liliopsida</taxon>
        <taxon>Poales</taxon>
        <taxon>Poaceae</taxon>
        <taxon>PACMAD clade</taxon>
        <taxon>Panicoideae</taxon>
        <taxon>Panicodae</taxon>
        <taxon>Paniceae</taxon>
        <taxon>Panicinae</taxon>
        <taxon>Panicum</taxon>
        <taxon>Panicum sect. Hiantes</taxon>
    </lineage>
</organism>
<evidence type="ECO:0000313" key="3">
    <source>
        <dbReference type="Proteomes" id="UP000823388"/>
    </source>
</evidence>
<evidence type="ECO:0000256" key="1">
    <source>
        <dbReference type="SAM" id="SignalP"/>
    </source>
</evidence>
<name>A0A8T0PHJ7_PANVG</name>
<dbReference type="AlphaFoldDB" id="A0A8T0PHJ7"/>
<dbReference type="PANTHER" id="PTHR47069:SF1">
    <property type="entry name" value="OS03G0580500 PROTEIN"/>
    <property type="match status" value="1"/>
</dbReference>
<keyword evidence="1" id="KW-0732">Signal</keyword>
<keyword evidence="3" id="KW-1185">Reference proteome</keyword>
<dbReference type="PANTHER" id="PTHR47069">
    <property type="match status" value="1"/>
</dbReference>
<feature type="signal peptide" evidence="1">
    <location>
        <begin position="1"/>
        <end position="15"/>
    </location>
</feature>
<feature type="chain" id="PRO_5035807802" description="Myb/SANT-like domain-containing protein" evidence="1">
    <location>
        <begin position="16"/>
        <end position="251"/>
    </location>
</feature>
<sequence length="251" mass="27711">MIGVIILFVRHLLDACKEEIEAGNTPMGIFTTTGWKNVVSKIAQKSDVLKKEYSTFMEFKNCATGLGWDETKQTIRCNNREKGIKCMHVKFRKQGPKFLDDLHIIFGKSHVSGASAPCSGDISSDEEGDDDMLEVPKPAEKAEKTVNPGKNKRKGLSSAKSTCEKIEAAAEKISTSVEASSPSLCNAVATIKAVIRMVKDCGVEEGTALMHTATSLIVKPEFREVFSSPETNKGRLDLIEREHEKEMMKRQ</sequence>
<reference evidence="2 3" key="1">
    <citation type="submission" date="2020-05" db="EMBL/GenBank/DDBJ databases">
        <title>WGS assembly of Panicum virgatum.</title>
        <authorList>
            <person name="Lovell J.T."/>
            <person name="Jenkins J."/>
            <person name="Shu S."/>
            <person name="Juenger T.E."/>
            <person name="Schmutz J."/>
        </authorList>
    </citation>
    <scope>NUCLEOTIDE SEQUENCE [LARGE SCALE GENOMIC DNA]</scope>
    <source>
        <strain evidence="3">cv. AP13</strain>
    </source>
</reference>
<evidence type="ECO:0000313" key="2">
    <source>
        <dbReference type="EMBL" id="KAG2561060.1"/>
    </source>
</evidence>
<gene>
    <name evidence="2" type="ORF">PVAP13_8KG108303</name>
</gene>